<evidence type="ECO:0000256" key="2">
    <source>
        <dbReference type="ARBA" id="ARBA00009995"/>
    </source>
</evidence>
<gene>
    <name evidence="11" type="primary">UGT85K7</name>
</gene>
<dbReference type="FunFam" id="3.40.50.2000:FF:000027">
    <property type="entry name" value="Glycosyltransferase"/>
    <property type="match status" value="1"/>
</dbReference>
<dbReference type="GO" id="GO:0050057">
    <property type="term" value="F:linamarin synthase activity"/>
    <property type="evidence" value="ECO:0007669"/>
    <property type="project" value="UniProtKB-EC"/>
</dbReference>
<comment type="pathway">
    <text evidence="1">Pigment biosynthesis; anthocyanin biosynthesis.</text>
</comment>
<dbReference type="GO" id="GO:0009718">
    <property type="term" value="P:anthocyanin-containing compound biosynthetic process"/>
    <property type="evidence" value="ECO:0007669"/>
    <property type="project" value="UniProtKB-UniPathway"/>
</dbReference>
<comment type="similarity">
    <text evidence="2 9">Belongs to the UDP-glycosyltransferase family.</text>
</comment>
<evidence type="ECO:0000256" key="3">
    <source>
        <dbReference type="ARBA" id="ARBA00022676"/>
    </source>
</evidence>
<dbReference type="GO" id="GO:0080043">
    <property type="term" value="F:quercetin 3-O-glucosyltransferase activity"/>
    <property type="evidence" value="ECO:0007669"/>
    <property type="project" value="TreeGrafter"/>
</dbReference>
<dbReference type="EMBL" id="JN088370">
    <property type="protein sequence ID" value="AFJ52997.1"/>
    <property type="molecule type" value="Genomic_DNA"/>
</dbReference>
<dbReference type="PANTHER" id="PTHR11926:SF1439">
    <property type="entry name" value="GLYCOSYLTRANSFERASE"/>
    <property type="match status" value="1"/>
</dbReference>
<proteinExistence type="inferred from homology"/>
<evidence type="ECO:0000256" key="5">
    <source>
        <dbReference type="ARBA" id="ARBA00022821"/>
    </source>
</evidence>
<accession>I2BHA1</accession>
<dbReference type="GO" id="GO:0080044">
    <property type="term" value="F:quercetin 7-O-glucosyltransferase activity"/>
    <property type="evidence" value="ECO:0007669"/>
    <property type="project" value="TreeGrafter"/>
</dbReference>
<dbReference type="AlphaFoldDB" id="I2BHA1"/>
<keyword evidence="3 9" id="KW-0328">Glycosyltransferase</keyword>
<dbReference type="FunFam" id="3.40.50.2000:FF:000055">
    <property type="entry name" value="Glycosyltransferase"/>
    <property type="match status" value="1"/>
</dbReference>
<dbReference type="PROSITE" id="PS00375">
    <property type="entry name" value="UDPGT"/>
    <property type="match status" value="1"/>
</dbReference>
<evidence type="ECO:0000256" key="4">
    <source>
        <dbReference type="ARBA" id="ARBA00022679"/>
    </source>
</evidence>
<keyword evidence="4 9" id="KW-0808">Transferase</keyword>
<dbReference type="EC" id="2.4.1.-" evidence="10"/>
<protein>
    <recommendedName>
        <fullName evidence="10">Glycosyltransferase</fullName>
        <ecNumber evidence="10">2.4.1.-</ecNumber>
    </recommendedName>
</protein>
<comment type="catalytic activity">
    <reaction evidence="6">
        <text>an anthocyanidin + UDP-alpha-D-glucose + H(+) = an anthocyanidin 3-O-beta-D-glucoside + UDP</text>
        <dbReference type="Rhea" id="RHEA:20093"/>
        <dbReference type="ChEBI" id="CHEBI:15378"/>
        <dbReference type="ChEBI" id="CHEBI:16307"/>
        <dbReference type="ChEBI" id="CHEBI:58223"/>
        <dbReference type="ChEBI" id="CHEBI:58885"/>
        <dbReference type="ChEBI" id="CHEBI:143576"/>
        <dbReference type="EC" id="2.4.1.115"/>
    </reaction>
</comment>
<dbReference type="PANTHER" id="PTHR11926">
    <property type="entry name" value="GLUCOSYL/GLUCURONOSYL TRANSFERASES"/>
    <property type="match status" value="1"/>
</dbReference>
<dbReference type="GO" id="GO:0006952">
    <property type="term" value="P:defense response"/>
    <property type="evidence" value="ECO:0007669"/>
    <property type="project" value="UniProtKB-KW"/>
</dbReference>
<evidence type="ECO:0000256" key="1">
    <source>
        <dbReference type="ARBA" id="ARBA00004935"/>
    </source>
</evidence>
<dbReference type="InterPro" id="IPR035595">
    <property type="entry name" value="UDP_glycos_trans_CS"/>
</dbReference>
<evidence type="ECO:0000256" key="9">
    <source>
        <dbReference type="RuleBase" id="RU003718"/>
    </source>
</evidence>
<name>I2BHA1_LINUS</name>
<comment type="function">
    <text evidence="8">UDP-glucosyltransferase catalyzing in planta synthesis of cyanogenic glucosides. Able to glucosylate acetone cyanohydrin and 2-hydroxy-2-methylbutyronitrile, forming linamarin and lotaustralin. Also accepts, to some extent, a wide range of potential acceptor substrates, including simple alcohols, flavonoids, isoflavonoids and other hydroxynitriles such as p-hydroxymandelonitrile, mandelonitrile, (E)-4-hydroxy-2-methylbut-2-enenitrile and (E)- 2-(hydroxymethyl)but-2-enenitrile.</text>
</comment>
<evidence type="ECO:0000256" key="7">
    <source>
        <dbReference type="ARBA" id="ARBA00052877"/>
    </source>
</evidence>
<dbReference type="InterPro" id="IPR002213">
    <property type="entry name" value="UDP_glucos_trans"/>
</dbReference>
<organism evidence="11">
    <name type="scientific">Linum usitatissimum</name>
    <name type="common">Flax</name>
    <name type="synonym">Linum humile</name>
    <dbReference type="NCBI Taxonomy" id="4006"/>
    <lineage>
        <taxon>Eukaryota</taxon>
        <taxon>Viridiplantae</taxon>
        <taxon>Streptophyta</taxon>
        <taxon>Embryophyta</taxon>
        <taxon>Tracheophyta</taxon>
        <taxon>Spermatophyta</taxon>
        <taxon>Magnoliopsida</taxon>
        <taxon>eudicotyledons</taxon>
        <taxon>Gunneridae</taxon>
        <taxon>Pentapetalae</taxon>
        <taxon>rosids</taxon>
        <taxon>fabids</taxon>
        <taxon>Malpighiales</taxon>
        <taxon>Linaceae</taxon>
        <taxon>Linum</taxon>
    </lineage>
</organism>
<evidence type="ECO:0000313" key="11">
    <source>
        <dbReference type="EMBL" id="AFJ52997.1"/>
    </source>
</evidence>
<dbReference type="SUPFAM" id="SSF53756">
    <property type="entry name" value="UDP-Glycosyltransferase/glycogen phosphorylase"/>
    <property type="match status" value="1"/>
</dbReference>
<dbReference type="CDD" id="cd03784">
    <property type="entry name" value="GT1_Gtf-like"/>
    <property type="match status" value="1"/>
</dbReference>
<evidence type="ECO:0000256" key="10">
    <source>
        <dbReference type="RuleBase" id="RU362057"/>
    </source>
</evidence>
<keyword evidence="5" id="KW-0611">Plant defense</keyword>
<dbReference type="Gene3D" id="3.40.50.2000">
    <property type="entry name" value="Glycogen Phosphorylase B"/>
    <property type="match status" value="2"/>
</dbReference>
<sequence length="481" mass="54125">MSESITKEQQQPHAVLFPFPAQGHINPFMQLAKLFHSKGFHITFVNTEHNQRRLVRSRGSQAVKGLSDFQFHTVPDGLPPSDKDATQDPPTISYAIKNNCLQPFVELVNKLSSSPQLPPVTCIVTDGVMTFGIQAAELLGIPHASFWTASACGMMGYLQFEELITRGIFPLKDVNFTDGTLERRLDWVTGMSDIRLRDLPSFATSTDAKDVMFHILKSEAASCLKSSAIIFNTFDALEEQALASIRKIFPNKMYTIGPHHLLGNEDDTDDQSTRSISSNLWKEDLKCMDWLDRQEPKSVVYVNYGSVTVMSEEHIKEFAWGLANSNVPFLWIVRGDIVIGESGSFLPAEFLEEIKDRGYLASWCMQQQVLSHPSVAVFLTHCGWNSTMESVSAGVPMICWPFFAEQQTNCRFACNEWEIGIELSHDVKRNEVADVIHEVMDGQKGEMMKRKASEWQLKAREAVGVQGSSFTNFTSFLQHHM</sequence>
<dbReference type="Pfam" id="PF00201">
    <property type="entry name" value="UDPGT"/>
    <property type="match status" value="1"/>
</dbReference>
<dbReference type="UniPathway" id="UPA00009"/>
<evidence type="ECO:0000256" key="8">
    <source>
        <dbReference type="ARBA" id="ARBA00056778"/>
    </source>
</evidence>
<comment type="catalytic activity">
    <reaction evidence="7">
        <text>2-hydroxy-2-methylpropanenitrile + UDP-alpha-D-glucose = linamarin + UDP + H(+)</text>
        <dbReference type="Rhea" id="RHEA:20009"/>
        <dbReference type="ChEBI" id="CHEBI:15348"/>
        <dbReference type="ChEBI" id="CHEBI:15378"/>
        <dbReference type="ChEBI" id="CHEBI:16441"/>
        <dbReference type="ChEBI" id="CHEBI:58223"/>
        <dbReference type="ChEBI" id="CHEBI:58885"/>
        <dbReference type="EC" id="2.4.1.63"/>
    </reaction>
</comment>
<evidence type="ECO:0000256" key="6">
    <source>
        <dbReference type="ARBA" id="ARBA00047606"/>
    </source>
</evidence>
<dbReference type="GO" id="GO:0047213">
    <property type="term" value="F:anthocyanidin 3-O-glucosyltransferase activity"/>
    <property type="evidence" value="ECO:0007669"/>
    <property type="project" value="UniProtKB-EC"/>
</dbReference>
<reference evidence="11" key="1">
    <citation type="journal article" date="2012" name="BMC Genomics">
        <title>Phylogenomic analysis of UDP glycosyltransferase 1 multigene family in Linum usitatissimum identified genes with varied expression patterns.</title>
        <authorList>
            <person name="Barvkar V.T."/>
            <person name="Pardeshi V.C."/>
            <person name="Kale S.M."/>
            <person name="Kadoo N.Y."/>
            <person name="Gupta V.S."/>
        </authorList>
    </citation>
    <scope>NUCLEOTIDE SEQUENCE</scope>
</reference>